<keyword evidence="5" id="KW-1185">Reference proteome</keyword>
<feature type="compositionally biased region" description="Low complexity" evidence="2">
    <location>
        <begin position="323"/>
        <end position="348"/>
    </location>
</feature>
<keyword evidence="3" id="KW-1133">Transmembrane helix</keyword>
<evidence type="ECO:0000313" key="5">
    <source>
        <dbReference type="Proteomes" id="UP000016464"/>
    </source>
</evidence>
<dbReference type="Gene3D" id="2.40.10.10">
    <property type="entry name" value="Trypsin-like serine proteases"/>
    <property type="match status" value="1"/>
</dbReference>
<proteinExistence type="predicted"/>
<dbReference type="Proteomes" id="UP000016464">
    <property type="component" value="Unassembled WGS sequence"/>
</dbReference>
<protein>
    <submittedName>
        <fullName evidence="4">Uncharacterized protein</fullName>
    </submittedName>
</protein>
<dbReference type="RefSeq" id="WP_021066384.1">
    <property type="nucleotide sequence ID" value="NZ_ATCL01000014.1"/>
</dbReference>
<keyword evidence="1" id="KW-0645">Protease</keyword>
<dbReference type="GO" id="GO:0008236">
    <property type="term" value="F:serine-type peptidase activity"/>
    <property type="evidence" value="ECO:0007669"/>
    <property type="project" value="UniProtKB-KW"/>
</dbReference>
<accession>U1LJZ9</accession>
<dbReference type="InterPro" id="IPR043504">
    <property type="entry name" value="Peptidase_S1_PA_chymotrypsin"/>
</dbReference>
<feature type="transmembrane region" description="Helical" evidence="3">
    <location>
        <begin position="29"/>
        <end position="50"/>
    </location>
</feature>
<gene>
    <name evidence="4" type="ORF">M467_11050</name>
</gene>
<name>U1LJZ9_9BACL</name>
<keyword evidence="3" id="KW-0472">Membrane</keyword>
<dbReference type="eggNOG" id="COG3669">
    <property type="taxonomic scope" value="Bacteria"/>
</dbReference>
<dbReference type="SUPFAM" id="SSF50494">
    <property type="entry name" value="Trypsin-like serine proteases"/>
    <property type="match status" value="1"/>
</dbReference>
<keyword evidence="3" id="KW-0812">Transmembrane</keyword>
<evidence type="ECO:0000256" key="1">
    <source>
        <dbReference type="ARBA" id="ARBA00022825"/>
    </source>
</evidence>
<keyword evidence="1" id="KW-0720">Serine protease</keyword>
<dbReference type="EMBL" id="ATCL01000014">
    <property type="protein sequence ID" value="ERG67818.1"/>
    <property type="molecule type" value="Genomic_DNA"/>
</dbReference>
<feature type="compositionally biased region" description="Pro residues" evidence="2">
    <location>
        <begin position="292"/>
        <end position="302"/>
    </location>
</feature>
<organism evidence="4 5">
    <name type="scientific">Exiguobacterium chiriqhucha RW-2</name>
    <dbReference type="NCBI Taxonomy" id="1345023"/>
    <lineage>
        <taxon>Bacteria</taxon>
        <taxon>Bacillati</taxon>
        <taxon>Bacillota</taxon>
        <taxon>Bacilli</taxon>
        <taxon>Bacillales</taxon>
        <taxon>Bacillales Family XII. Incertae Sedis</taxon>
        <taxon>Exiguobacterium</taxon>
    </lineage>
</organism>
<dbReference type="OrthoDB" id="2352763at2"/>
<dbReference type="STRING" id="1385984.GCA_000702565_00636"/>
<keyword evidence="1" id="KW-0378">Hydrolase</keyword>
<feature type="region of interest" description="Disordered" evidence="2">
    <location>
        <begin position="232"/>
        <end position="410"/>
    </location>
</feature>
<evidence type="ECO:0000313" key="4">
    <source>
        <dbReference type="EMBL" id="ERG67818.1"/>
    </source>
</evidence>
<dbReference type="PATRIC" id="fig|1345023.5.peg.1219"/>
<evidence type="ECO:0000256" key="3">
    <source>
        <dbReference type="SAM" id="Phobius"/>
    </source>
</evidence>
<feature type="compositionally biased region" description="Acidic residues" evidence="2">
    <location>
        <begin position="304"/>
        <end position="322"/>
    </location>
</feature>
<dbReference type="AlphaFoldDB" id="U1LJZ9"/>
<sequence>MTCPRCGAKTRSKTTVCPTCGHRPRRLKWIAVPIVIALIAFVSFLTNAYLTDSPRSSDSLADKVDLNITKDTVSADGATTVDLETLQDSLYTVGTGTGFLISPQDVLTAAHNVAGITRVTMKHGDKTVNGTVIGRTDAIAVIRIEKVKATPFSFSHAIVGPDESVLTLAPDEQIEGTLTFEEDSYRREFDLPNRAIGSPIVTANGRVLGLHLVTKTLPVALFEQDVLSFLESDTPAPPPTTKRSAPAAELAPVAPITPVPKREDPVEPAPAPEPEPAPEPTPAPEAEAAPDTPEPTEPPVEEPAPVEEEPPAEPEQPAEESEAPPVTEQPTEPDVPVTEPVEPEQPAVQEKEAEAAPVKKQDKPKATAKPDKKETPPVVKEKPVADDATEEATDEPAAVETEDEESTPSE</sequence>
<dbReference type="InterPro" id="IPR009003">
    <property type="entry name" value="Peptidase_S1_PA"/>
</dbReference>
<feature type="compositionally biased region" description="Basic and acidic residues" evidence="2">
    <location>
        <begin position="349"/>
        <end position="385"/>
    </location>
</feature>
<evidence type="ECO:0000256" key="2">
    <source>
        <dbReference type="SAM" id="MobiDB-lite"/>
    </source>
</evidence>
<feature type="compositionally biased region" description="Acidic residues" evidence="2">
    <location>
        <begin position="400"/>
        <end position="410"/>
    </location>
</feature>
<feature type="compositionally biased region" description="Pro residues" evidence="2">
    <location>
        <begin position="267"/>
        <end position="283"/>
    </location>
</feature>
<reference evidence="4 5" key="1">
    <citation type="journal article" date="2013" name="Genome Announc.">
        <title>Draft Genome Sequence of Exiguobacterium pavilionensis Strain RW-2, with Wide Thermal, Salinity, and pH Tolerance, Isolated from Modern Freshwater Microbialites.</title>
        <authorList>
            <person name="White R.A.III."/>
            <person name="Grassa C.J."/>
            <person name="Suttle C.A."/>
        </authorList>
    </citation>
    <scope>NUCLEOTIDE SEQUENCE [LARGE SCALE GENOMIC DNA]</scope>
    <source>
        <strain evidence="4 5">RW-2</strain>
    </source>
</reference>
<comment type="caution">
    <text evidence="4">The sequence shown here is derived from an EMBL/GenBank/DDBJ whole genome shotgun (WGS) entry which is preliminary data.</text>
</comment>